<sequence>MGEPKPPQQKISEKAKAFLKSLFDSSDESSAKDLNEVLDDRNRDEVLWQLTSALRESLDSILDDDTVSDKQSASIVVLQQFFDALQGSGLTKAELEKMFAGNEPREDLHKRKEDEKMPKDIPIQIDKSALSPELREHLETIEKQAADAKKQAEEFAKQAQEANDIAKAERDARLTETFINKAAGYRALPVKAEDFGPVLKALAEKAPDEYKILDELLKSVDAAMADSDLFKEIGKGAGGGSNDVMKRVELAAEELRKSEPTLTKEQAFSKALQNNPELYTEYRKNQ</sequence>
<proteinExistence type="predicted"/>
<dbReference type="OrthoDB" id="661401at1385"/>
<evidence type="ECO:0000313" key="2">
    <source>
        <dbReference type="EMBL" id="PWK07505.1"/>
    </source>
</evidence>
<name>A0A316D5Z4_9BACL</name>
<reference evidence="2 3" key="1">
    <citation type="submission" date="2018-05" db="EMBL/GenBank/DDBJ databases">
        <title>Genomic Encyclopedia of Type Strains, Phase IV (KMG-IV): sequencing the most valuable type-strain genomes for metagenomic binning, comparative biology and taxonomic classification.</title>
        <authorList>
            <person name="Goeker M."/>
        </authorList>
    </citation>
    <scope>NUCLEOTIDE SEQUENCE [LARGE SCALE GENOMIC DNA]</scope>
    <source>
        <strain evidence="2 3">DSM 18773</strain>
    </source>
</reference>
<dbReference type="AlphaFoldDB" id="A0A316D5Z4"/>
<comment type="caution">
    <text evidence="2">The sequence shown here is derived from an EMBL/GenBank/DDBJ whole genome shotgun (WGS) entry which is preliminary data.</text>
</comment>
<feature type="coiled-coil region" evidence="1">
    <location>
        <begin position="131"/>
        <end position="169"/>
    </location>
</feature>
<evidence type="ECO:0000256" key="1">
    <source>
        <dbReference type="SAM" id="Coils"/>
    </source>
</evidence>
<dbReference type="RefSeq" id="WP_109690667.1">
    <property type="nucleotide sequence ID" value="NZ_QGGL01000017.1"/>
</dbReference>
<protein>
    <submittedName>
        <fullName evidence="2">Uncharacterized protein</fullName>
    </submittedName>
</protein>
<keyword evidence="1" id="KW-0175">Coiled coil</keyword>
<dbReference type="EMBL" id="QGGL01000017">
    <property type="protein sequence ID" value="PWK07505.1"/>
    <property type="molecule type" value="Genomic_DNA"/>
</dbReference>
<dbReference type="Proteomes" id="UP000245634">
    <property type="component" value="Unassembled WGS sequence"/>
</dbReference>
<accession>A0A316D5Z4</accession>
<evidence type="ECO:0000313" key="3">
    <source>
        <dbReference type="Proteomes" id="UP000245634"/>
    </source>
</evidence>
<organism evidence="2 3">
    <name type="scientific">Tumebacillus permanentifrigoris</name>
    <dbReference type="NCBI Taxonomy" id="378543"/>
    <lineage>
        <taxon>Bacteria</taxon>
        <taxon>Bacillati</taxon>
        <taxon>Bacillota</taxon>
        <taxon>Bacilli</taxon>
        <taxon>Bacillales</taxon>
        <taxon>Alicyclobacillaceae</taxon>
        <taxon>Tumebacillus</taxon>
    </lineage>
</organism>
<keyword evidence="3" id="KW-1185">Reference proteome</keyword>
<gene>
    <name evidence="2" type="ORF">C7459_117104</name>
</gene>